<comment type="catalytic activity">
    <reaction evidence="4 6">
        <text>D-erythrose 4-phosphate + phosphoenolpyruvate + H2O = 7-phospho-2-dehydro-3-deoxy-D-arabino-heptonate + phosphate</text>
        <dbReference type="Rhea" id="RHEA:14717"/>
        <dbReference type="ChEBI" id="CHEBI:15377"/>
        <dbReference type="ChEBI" id="CHEBI:16897"/>
        <dbReference type="ChEBI" id="CHEBI:43474"/>
        <dbReference type="ChEBI" id="CHEBI:58394"/>
        <dbReference type="ChEBI" id="CHEBI:58702"/>
        <dbReference type="EC" id="2.5.1.54"/>
    </reaction>
</comment>
<dbReference type="PANTHER" id="PTHR21337">
    <property type="entry name" value="PHOSPHO-2-DEHYDRO-3-DEOXYHEPTONATE ALDOLASE 1, 2"/>
    <property type="match status" value="1"/>
</dbReference>
<evidence type="ECO:0000256" key="4">
    <source>
        <dbReference type="ARBA" id="ARBA00047508"/>
    </source>
</evidence>
<comment type="caution">
    <text evidence="8">The sequence shown here is derived from an EMBL/GenBank/DDBJ whole genome shotgun (WGS) entry which is preliminary data.</text>
</comment>
<feature type="binding site" evidence="5">
    <location>
        <position position="385"/>
    </location>
    <ligand>
        <name>phosphoenolpyruvate</name>
        <dbReference type="ChEBI" id="CHEBI:58702"/>
    </ligand>
</feature>
<evidence type="ECO:0000256" key="2">
    <source>
        <dbReference type="ARBA" id="ARBA00008911"/>
    </source>
</evidence>
<evidence type="ECO:0000256" key="7">
    <source>
        <dbReference type="SAM" id="MobiDB-lite"/>
    </source>
</evidence>
<feature type="binding site" evidence="5">
    <location>
        <position position="354"/>
    </location>
    <ligand>
        <name>phosphoenolpyruvate</name>
        <dbReference type="ChEBI" id="CHEBI:58702"/>
    </ligand>
</feature>
<comment type="pathway">
    <text evidence="1 6">Metabolic intermediate biosynthesis; chorismate biosynthesis; chorismate from D-erythrose 4-phosphate and phosphoenolpyruvate: step 1/7.</text>
</comment>
<comment type="similarity">
    <text evidence="2 6">Belongs to the class-II DAHP synthase family.</text>
</comment>
<feature type="binding site" evidence="5">
    <location>
        <position position="489"/>
    </location>
    <ligand>
        <name>Mn(2+)</name>
        <dbReference type="ChEBI" id="CHEBI:29035"/>
    </ligand>
</feature>
<keyword evidence="5" id="KW-0104">Cadmium</keyword>
<evidence type="ECO:0000313" key="9">
    <source>
        <dbReference type="Proteomes" id="UP001212841"/>
    </source>
</evidence>
<proteinExistence type="inferred from homology"/>
<evidence type="ECO:0000256" key="5">
    <source>
        <dbReference type="PIRSR" id="PIRSR602480-1"/>
    </source>
</evidence>
<dbReference type="EMBL" id="JADGJD010000148">
    <property type="protein sequence ID" value="KAJ3054264.1"/>
    <property type="molecule type" value="Genomic_DNA"/>
</dbReference>
<keyword evidence="9" id="KW-1185">Reference proteome</keyword>
<dbReference type="GO" id="GO:0008652">
    <property type="term" value="P:amino acid biosynthetic process"/>
    <property type="evidence" value="ECO:0007669"/>
    <property type="project" value="UniProtKB-KW"/>
</dbReference>
<dbReference type="Gene3D" id="3.20.20.70">
    <property type="entry name" value="Aldolase class I"/>
    <property type="match status" value="1"/>
</dbReference>
<keyword evidence="6" id="KW-0028">Amino-acid biosynthesis</keyword>
<protein>
    <recommendedName>
        <fullName evidence="6">Phospho-2-dehydro-3-deoxyheptonate aldolase</fullName>
        <ecNumber evidence="6">2.5.1.54</ecNumber>
    </recommendedName>
</protein>
<comment type="cofactor">
    <cofactor evidence="5">
        <name>Mn(2+)</name>
        <dbReference type="ChEBI" id="CHEBI:29035"/>
    </cofactor>
    <cofactor evidence="5">
        <name>Co(2+)</name>
        <dbReference type="ChEBI" id="CHEBI:48828"/>
    </cofactor>
    <cofactor evidence="5">
        <name>Cd(2+)</name>
        <dbReference type="ChEBI" id="CHEBI:48775"/>
    </cofactor>
    <text evidence="5">Binds 1 divalent cation per subunit. The enzyme is active with manganese, cobalt or cadmium ions.</text>
</comment>
<name>A0AAD5SFK5_9FUNG</name>
<dbReference type="GO" id="GO:0009073">
    <property type="term" value="P:aromatic amino acid family biosynthetic process"/>
    <property type="evidence" value="ECO:0007669"/>
    <property type="project" value="UniProtKB-KW"/>
</dbReference>
<reference evidence="8" key="1">
    <citation type="submission" date="2020-05" db="EMBL/GenBank/DDBJ databases">
        <title>Phylogenomic resolution of chytrid fungi.</title>
        <authorList>
            <person name="Stajich J.E."/>
            <person name="Amses K."/>
            <person name="Simmons R."/>
            <person name="Seto K."/>
            <person name="Myers J."/>
            <person name="Bonds A."/>
            <person name="Quandt C.A."/>
            <person name="Barry K."/>
            <person name="Liu P."/>
            <person name="Grigoriev I."/>
            <person name="Longcore J.E."/>
            <person name="James T.Y."/>
        </authorList>
    </citation>
    <scope>NUCLEOTIDE SEQUENCE</scope>
    <source>
        <strain evidence="8">JEL0318</strain>
    </source>
</reference>
<dbReference type="EC" id="2.5.1.54" evidence="6"/>
<keyword evidence="6" id="KW-0057">Aromatic amino acid biosynthesis</keyword>
<keyword evidence="3 6" id="KW-0808">Transferase</keyword>
<evidence type="ECO:0000256" key="1">
    <source>
        <dbReference type="ARBA" id="ARBA00004688"/>
    </source>
</evidence>
<gene>
    <name evidence="8" type="ORF">HK097_002249</name>
</gene>
<dbReference type="Proteomes" id="UP001212841">
    <property type="component" value="Unassembled WGS sequence"/>
</dbReference>
<evidence type="ECO:0000256" key="3">
    <source>
        <dbReference type="ARBA" id="ARBA00022679"/>
    </source>
</evidence>
<accession>A0AAD5SFK5</accession>
<keyword evidence="5" id="KW-0464">Manganese</keyword>
<feature type="binding site" evidence="5">
    <location>
        <position position="109"/>
    </location>
    <ligand>
        <name>Mn(2+)</name>
        <dbReference type="ChEBI" id="CHEBI:29035"/>
    </ligand>
</feature>
<dbReference type="PANTHER" id="PTHR21337:SF0">
    <property type="entry name" value="PHOSPHO-2-DEHYDRO-3-DEOXYHEPTONATE ALDOLASE"/>
    <property type="match status" value="1"/>
</dbReference>
<feature type="binding site" evidence="5">
    <location>
        <position position="417"/>
    </location>
    <ligand>
        <name>Mn(2+)</name>
        <dbReference type="ChEBI" id="CHEBI:29035"/>
    </ligand>
</feature>
<feature type="compositionally biased region" description="Basic and acidic residues" evidence="7">
    <location>
        <begin position="1"/>
        <end position="10"/>
    </location>
</feature>
<dbReference type="InterPro" id="IPR002480">
    <property type="entry name" value="DAHP_synth_2"/>
</dbReference>
<dbReference type="GO" id="GO:0003849">
    <property type="term" value="F:3-deoxy-7-phosphoheptulonate synthase activity"/>
    <property type="evidence" value="ECO:0007669"/>
    <property type="project" value="UniProtKB-EC"/>
</dbReference>
<keyword evidence="5" id="KW-0170">Cobalt</keyword>
<dbReference type="AlphaFoldDB" id="A0AAD5SFK5"/>
<dbReference type="Pfam" id="PF01474">
    <property type="entry name" value="DAHP_synth_2"/>
    <property type="match status" value="1"/>
</dbReference>
<dbReference type="InterPro" id="IPR013785">
    <property type="entry name" value="Aldolase_TIM"/>
</dbReference>
<feature type="binding site" evidence="5">
    <location>
        <position position="459"/>
    </location>
    <ligand>
        <name>Mn(2+)</name>
        <dbReference type="ChEBI" id="CHEBI:29035"/>
    </ligand>
</feature>
<feature type="region of interest" description="Disordered" evidence="7">
    <location>
        <begin position="1"/>
        <end position="30"/>
    </location>
</feature>
<evidence type="ECO:0000256" key="6">
    <source>
        <dbReference type="RuleBase" id="RU363071"/>
    </source>
</evidence>
<organism evidence="8 9">
    <name type="scientific">Rhizophlyctis rosea</name>
    <dbReference type="NCBI Taxonomy" id="64517"/>
    <lineage>
        <taxon>Eukaryota</taxon>
        <taxon>Fungi</taxon>
        <taxon>Fungi incertae sedis</taxon>
        <taxon>Chytridiomycota</taxon>
        <taxon>Chytridiomycota incertae sedis</taxon>
        <taxon>Chytridiomycetes</taxon>
        <taxon>Rhizophlyctidales</taxon>
        <taxon>Rhizophlyctidaceae</taxon>
        <taxon>Rhizophlyctis</taxon>
    </lineage>
</organism>
<evidence type="ECO:0000313" key="8">
    <source>
        <dbReference type="EMBL" id="KAJ3054264.1"/>
    </source>
</evidence>
<dbReference type="SUPFAM" id="SSF51569">
    <property type="entry name" value="Aldolase"/>
    <property type="match status" value="1"/>
</dbReference>
<sequence>MQFEPAHKNIPDTPTRSRSPKLPSHSISSTSINAIGDSLSTWSPDSWREKEVHHQIVQYEEKDAPVLESVLGKLGRLPPLVTDGEVWKLRQQLAEVAQGQRFLLQGGDCAEIFDYCEKTQIESKLKVLLQMSLIIIWGGRTAITRIARMAGQYAKPRSSPNETINGNTFPSFRGDNVNGIGLDQRTPNPSRLLDAYFHSAATMNYVRGLLGSGFADLHHPDAWNLDQWKFKHVQNPAIKEDYQRVVNRLEDALDFMRVIGADRDSTSASTNPALANDASFSPTQTVDFFISHEGLLLPYETTLTRSLPSSSPLAAQHTHYNASTHFLWLGDRTRNLSGAHVEYFRGIANPIGVKISSTMKPEELVELLNVLDPFNEVGKVTLISRYGCKKVGQFLPGHIQAVKGTAHKVVWCCDPMHGNTVTTAQGVKTRRFEDIVEELMTTFQIHASNGSRLNGVHFELTGDAVTETVGGSMELTEEDLARNYTSFCDPRLNYEQSLDIAFLIAKYYEGISKKRKLDGGELGNGRGDGQRNVRT</sequence>
<feature type="binding site" evidence="5">
    <location>
        <position position="148"/>
    </location>
    <ligand>
        <name>phosphoenolpyruvate</name>
        <dbReference type="ChEBI" id="CHEBI:58702"/>
    </ligand>
</feature>